<protein>
    <recommendedName>
        <fullName evidence="1">Methyltransferase type 11 domain-containing protein</fullName>
    </recommendedName>
</protein>
<accession>A0A6C0LDE5</accession>
<sequence>MHDTSLRSGKAFSEAYGFEKGLVVDLGGRNVNGSLRSFFEEKGMKYVCVDMESDPSVDIVIPPGEKLPFEDGSVDLIVSTSCFEHDPCFWLTFKEMTRIIKMTGYIYINAPTSGPYHCYPGDNWRFYSDAGQALAYWSGKQISNEPIYPVKVIETFNILGEVWNDFVCVWKRVDIEHLEKDILIRDEIINNVGLLEMTINNDGLQTRKKC</sequence>
<name>A0A6C0LDE5_9ZZZZ</name>
<dbReference type="Pfam" id="PF08241">
    <property type="entry name" value="Methyltransf_11"/>
    <property type="match status" value="1"/>
</dbReference>
<feature type="domain" description="Methyltransferase type 11" evidence="1">
    <location>
        <begin position="54"/>
        <end position="108"/>
    </location>
</feature>
<dbReference type="SUPFAM" id="SSF53335">
    <property type="entry name" value="S-adenosyl-L-methionine-dependent methyltransferases"/>
    <property type="match status" value="1"/>
</dbReference>
<reference evidence="2" key="1">
    <citation type="journal article" date="2020" name="Nature">
        <title>Giant virus diversity and host interactions through global metagenomics.</title>
        <authorList>
            <person name="Schulz F."/>
            <person name="Roux S."/>
            <person name="Paez-Espino D."/>
            <person name="Jungbluth S."/>
            <person name="Walsh D.A."/>
            <person name="Denef V.J."/>
            <person name="McMahon K.D."/>
            <person name="Konstantinidis K.T."/>
            <person name="Eloe-Fadrosh E.A."/>
            <person name="Kyrpides N.C."/>
            <person name="Woyke T."/>
        </authorList>
    </citation>
    <scope>NUCLEOTIDE SEQUENCE</scope>
    <source>
        <strain evidence="2">GVMAG-M-3300027770-73</strain>
    </source>
</reference>
<evidence type="ECO:0000313" key="2">
    <source>
        <dbReference type="EMBL" id="QHU28467.1"/>
    </source>
</evidence>
<organism evidence="2">
    <name type="scientific">viral metagenome</name>
    <dbReference type="NCBI Taxonomy" id="1070528"/>
    <lineage>
        <taxon>unclassified sequences</taxon>
        <taxon>metagenomes</taxon>
        <taxon>organismal metagenomes</taxon>
    </lineage>
</organism>
<dbReference type="InterPro" id="IPR013216">
    <property type="entry name" value="Methyltransf_11"/>
</dbReference>
<evidence type="ECO:0000259" key="1">
    <source>
        <dbReference type="Pfam" id="PF08241"/>
    </source>
</evidence>
<dbReference type="GO" id="GO:0008757">
    <property type="term" value="F:S-adenosylmethionine-dependent methyltransferase activity"/>
    <property type="evidence" value="ECO:0007669"/>
    <property type="project" value="InterPro"/>
</dbReference>
<proteinExistence type="predicted"/>
<dbReference type="Gene3D" id="3.40.50.150">
    <property type="entry name" value="Vaccinia Virus protein VP39"/>
    <property type="match status" value="1"/>
</dbReference>
<dbReference type="InterPro" id="IPR029063">
    <property type="entry name" value="SAM-dependent_MTases_sf"/>
</dbReference>
<dbReference type="EMBL" id="MN740472">
    <property type="protein sequence ID" value="QHU28467.1"/>
    <property type="molecule type" value="Genomic_DNA"/>
</dbReference>
<dbReference type="AlphaFoldDB" id="A0A6C0LDE5"/>